<feature type="domain" description="Type II secretion system protein GspE N-terminal" evidence="2">
    <location>
        <begin position="59"/>
        <end position="147"/>
    </location>
</feature>
<protein>
    <recommendedName>
        <fullName evidence="2">Type II secretion system protein GspE N-terminal domain-containing protein</fullName>
    </recommendedName>
</protein>
<feature type="compositionally biased region" description="Low complexity" evidence="1">
    <location>
        <begin position="193"/>
        <end position="219"/>
    </location>
</feature>
<evidence type="ECO:0000256" key="1">
    <source>
        <dbReference type="SAM" id="MobiDB-lite"/>
    </source>
</evidence>
<feature type="region of interest" description="Disordered" evidence="1">
    <location>
        <begin position="148"/>
        <end position="356"/>
    </location>
</feature>
<dbReference type="InterPro" id="IPR007831">
    <property type="entry name" value="T2SS_GspE_N"/>
</dbReference>
<dbReference type="Proteomes" id="UP001370348">
    <property type="component" value="Chromosome"/>
</dbReference>
<organism evidence="3 4">
    <name type="scientific">Pendulispora albinea</name>
    <dbReference type="NCBI Taxonomy" id="2741071"/>
    <lineage>
        <taxon>Bacteria</taxon>
        <taxon>Pseudomonadati</taxon>
        <taxon>Myxococcota</taxon>
        <taxon>Myxococcia</taxon>
        <taxon>Myxococcales</taxon>
        <taxon>Sorangiineae</taxon>
        <taxon>Pendulisporaceae</taxon>
        <taxon>Pendulispora</taxon>
    </lineage>
</organism>
<evidence type="ECO:0000259" key="2">
    <source>
        <dbReference type="Pfam" id="PF05157"/>
    </source>
</evidence>
<dbReference type="Gene3D" id="3.30.300.160">
    <property type="entry name" value="Type II secretion system, protein E, N-terminal domain"/>
    <property type="match status" value="1"/>
</dbReference>
<dbReference type="EMBL" id="CP089984">
    <property type="protein sequence ID" value="WXB16328.1"/>
    <property type="molecule type" value="Genomic_DNA"/>
</dbReference>
<gene>
    <name evidence="3" type="ORF">LZC94_03410</name>
</gene>
<dbReference type="InterPro" id="IPR037257">
    <property type="entry name" value="T2SS_E_N_sf"/>
</dbReference>
<name>A0ABZ2LZF7_9BACT</name>
<accession>A0ABZ2LZF7</accession>
<evidence type="ECO:0000313" key="3">
    <source>
        <dbReference type="EMBL" id="WXB16328.1"/>
    </source>
</evidence>
<dbReference type="RefSeq" id="WP_394825953.1">
    <property type="nucleotide sequence ID" value="NZ_CP089984.1"/>
</dbReference>
<dbReference type="SUPFAM" id="SSF160246">
    <property type="entry name" value="EspE N-terminal domain-like"/>
    <property type="match status" value="1"/>
</dbReference>
<feature type="compositionally biased region" description="Basic and acidic residues" evidence="1">
    <location>
        <begin position="259"/>
        <end position="320"/>
    </location>
</feature>
<evidence type="ECO:0000313" key="4">
    <source>
        <dbReference type="Proteomes" id="UP001370348"/>
    </source>
</evidence>
<proteinExistence type="predicted"/>
<dbReference type="Pfam" id="PF05157">
    <property type="entry name" value="MshEN"/>
    <property type="match status" value="1"/>
</dbReference>
<feature type="compositionally biased region" description="Pro residues" evidence="1">
    <location>
        <begin position="157"/>
        <end position="166"/>
    </location>
</feature>
<reference evidence="3 4" key="1">
    <citation type="submission" date="2021-12" db="EMBL/GenBank/DDBJ databases">
        <title>Discovery of the Pendulisporaceae a myxobacterial family with distinct sporulation behavior and unique specialized metabolism.</title>
        <authorList>
            <person name="Garcia R."/>
            <person name="Popoff A."/>
            <person name="Bader C.D."/>
            <person name="Loehr J."/>
            <person name="Walesch S."/>
            <person name="Walt C."/>
            <person name="Boldt J."/>
            <person name="Bunk B."/>
            <person name="Haeckl F.J.F.P.J."/>
            <person name="Gunesch A.P."/>
            <person name="Birkelbach J."/>
            <person name="Nuebel U."/>
            <person name="Pietschmann T."/>
            <person name="Bach T."/>
            <person name="Mueller R."/>
        </authorList>
    </citation>
    <scope>NUCLEOTIDE SEQUENCE [LARGE SCALE GENOMIC DNA]</scope>
    <source>
        <strain evidence="3 4">MSr11954</strain>
    </source>
</reference>
<feature type="compositionally biased region" description="Basic and acidic residues" evidence="1">
    <location>
        <begin position="335"/>
        <end position="347"/>
    </location>
</feature>
<keyword evidence="4" id="KW-1185">Reference proteome</keyword>
<sequence>MARLRIGELLVSSKILSEEQLEEALKLPRAPGQRLGELLVARGLVTETQLTQTLGQQLSVPWVSLYHVDFSRQLLNLVPHELADRYCLVPIFVRRVKRQDTLYVAMADPTNDTALDEVARSAGLPARPMIGSPTDIRSAIRVYYGAGPETSERETPRPIPPPPPTNPEGIAARGVRGTPPTVTSEARPLTATLPSAAGPSAAGPSAAGPSAAGPSASLPRRSRGAAQRVPVAERSSVSEEAARPAPSSLPATVPAPAPEGERASVDRASADRASVDRASVDRASVDRASVDRASVDRASVDRASVDRASVDRASVDRASVDRASVPERPSSGERLSGEERPSTERPSVDSPDVDPEIEAREIYVNTEWRRPPMVEITLLDGTTLQLPARIARRRGGAGGPAGADLSEGLTARDLIRALRARAEGADARAVLGEDLRWEPLFAALLSLLMRKGLIADWEFIDEFRRVTAAKKSKPPPKT</sequence>